<dbReference type="EMBL" id="MH460460">
    <property type="protein sequence ID" value="AXG66637.1"/>
    <property type="molecule type" value="Genomic_DNA"/>
</dbReference>
<evidence type="ECO:0000313" key="4">
    <source>
        <dbReference type="EMBL" id="AXG66637.1"/>
    </source>
</evidence>
<dbReference type="GO" id="GO:0008170">
    <property type="term" value="F:N-methyltransferase activity"/>
    <property type="evidence" value="ECO:0007669"/>
    <property type="project" value="InterPro"/>
</dbReference>
<feature type="domain" description="DNA methylase N-4/N-6" evidence="3">
    <location>
        <begin position="327"/>
        <end position="373"/>
    </location>
</feature>
<evidence type="ECO:0000256" key="1">
    <source>
        <dbReference type="ARBA" id="ARBA00022603"/>
    </source>
</evidence>
<accession>A0A384ZWN0</accession>
<dbReference type="GO" id="GO:0032259">
    <property type="term" value="P:methylation"/>
    <property type="evidence" value="ECO:0007669"/>
    <property type="project" value="UniProtKB-KW"/>
</dbReference>
<dbReference type="CDD" id="cd02440">
    <property type="entry name" value="AdoMet_MTases"/>
    <property type="match status" value="1"/>
</dbReference>
<organism evidence="4 5">
    <name type="scientific">Dickeya phage vB_DsoM_JA13</name>
    <dbReference type="NCBI Taxonomy" id="2283030"/>
    <lineage>
        <taxon>Viruses</taxon>
        <taxon>Duplodnaviria</taxon>
        <taxon>Heunggongvirae</taxon>
        <taxon>Uroviricota</taxon>
        <taxon>Caudoviricetes</taxon>
        <taxon>Salmondvirus</taxon>
        <taxon>Salmondvirus JA11</taxon>
    </lineage>
</organism>
<dbReference type="InterPro" id="IPR029063">
    <property type="entry name" value="SAM-dependent_MTases_sf"/>
</dbReference>
<proteinExistence type="predicted"/>
<evidence type="ECO:0000256" key="2">
    <source>
        <dbReference type="ARBA" id="ARBA00022679"/>
    </source>
</evidence>
<gene>
    <name evidence="4" type="ORF">JA13_234</name>
</gene>
<dbReference type="Proteomes" id="UP000263742">
    <property type="component" value="Segment"/>
</dbReference>
<dbReference type="SUPFAM" id="SSF53335">
    <property type="entry name" value="S-adenosyl-L-methionine-dependent methyltransferases"/>
    <property type="match status" value="2"/>
</dbReference>
<evidence type="ECO:0000313" key="5">
    <source>
        <dbReference type="Proteomes" id="UP000263742"/>
    </source>
</evidence>
<keyword evidence="2 4" id="KW-0808">Transferase</keyword>
<keyword evidence="1 4" id="KW-0489">Methyltransferase</keyword>
<dbReference type="Gene3D" id="3.40.50.150">
    <property type="entry name" value="Vaccinia Virus protein VP39"/>
    <property type="match status" value="2"/>
</dbReference>
<dbReference type="GO" id="GO:0003677">
    <property type="term" value="F:DNA binding"/>
    <property type="evidence" value="ECO:0007669"/>
    <property type="project" value="InterPro"/>
</dbReference>
<dbReference type="Pfam" id="PF01555">
    <property type="entry name" value="N6_N4_Mtase"/>
    <property type="match status" value="1"/>
</dbReference>
<reference evidence="4 5" key="1">
    <citation type="journal article" date="2018" name="Front. Microbiol.">
        <title>Jumbo Bacteriophages Are Represented Within an Increasing Diversity of Environmental Viruses Infecting the Emerging Phytopathogen, Dickeya solani.</title>
        <authorList>
            <person name="Day A.W."/>
            <person name="Ahn J."/>
            <person name="Salmond G.P.C."/>
        </authorList>
    </citation>
    <scope>NUCLEOTIDE SEQUENCE [LARGE SCALE GENOMIC DNA]</scope>
</reference>
<name>A0A384ZWN0_9CAUD</name>
<evidence type="ECO:0000259" key="3">
    <source>
        <dbReference type="Pfam" id="PF01555"/>
    </source>
</evidence>
<sequence>MGKLSKADQIRHAQAMDLINSDKPLTFDQKLFVYENYFESATSNVRELGSFHTPLSYAWDFELDIQGYGSLVDLCAGTGILSFCYRHRMKYYHPDEVPTIVCVEINKEYCDIGKRLLPEAIWVNDDALTHDVLQYLDPCTKFKNAISNPPFGYLKTSEHMGKYRGKDFEFRIIERASQVAEYGSFIIPQQSAPFTYSGTRHYQERDSKKYINFHKDTGIELTAGIGVDSSVYKDEWKNTSILCEDVQADFTKEPNRMKQRLKLMHGDTLEKIRTIPDTSVDLIVFSTVNKRWTDPIQMQELYEEFMRVKTDNGIIIVTTGHRLDPKTYHALIKKHCPKNGVVLDPYMLRGYTGYICAKLQLKYIGIEQDPLFYSVCKSYIVDAYKKFSQ</sequence>
<dbReference type="InterPro" id="IPR002941">
    <property type="entry name" value="DNA_methylase_N4/N6"/>
</dbReference>
<protein>
    <submittedName>
        <fullName evidence="4">Putative methyltransferase</fullName>
    </submittedName>
</protein>